<dbReference type="PROSITE" id="PS50977">
    <property type="entry name" value="HTH_TETR_2"/>
    <property type="match status" value="1"/>
</dbReference>
<dbReference type="PANTHER" id="PTHR30055:SF149">
    <property type="entry name" value="TETR-FAMILY TRANSCRIPTIONAL REGULATOR"/>
    <property type="match status" value="1"/>
</dbReference>
<dbReference type="Pfam" id="PF16859">
    <property type="entry name" value="TetR_C_11"/>
    <property type="match status" value="1"/>
</dbReference>
<dbReference type="Proteomes" id="UP000477750">
    <property type="component" value="Unassembled WGS sequence"/>
</dbReference>
<dbReference type="EMBL" id="WIAO01000009">
    <property type="protein sequence ID" value="MQM25788.1"/>
    <property type="molecule type" value="Genomic_DNA"/>
</dbReference>
<dbReference type="GO" id="GO:0003700">
    <property type="term" value="F:DNA-binding transcription factor activity"/>
    <property type="evidence" value="ECO:0007669"/>
    <property type="project" value="TreeGrafter"/>
</dbReference>
<proteinExistence type="predicted"/>
<dbReference type="Gene3D" id="1.10.10.60">
    <property type="entry name" value="Homeodomain-like"/>
    <property type="match status" value="1"/>
</dbReference>
<keyword evidence="1" id="KW-0805">Transcription regulation</keyword>
<evidence type="ECO:0000313" key="7">
    <source>
        <dbReference type="Proteomes" id="UP000477750"/>
    </source>
</evidence>
<dbReference type="InterPro" id="IPR001647">
    <property type="entry name" value="HTH_TetR"/>
</dbReference>
<name>A0A6L5G894_9ACTN</name>
<dbReference type="Pfam" id="PF00440">
    <property type="entry name" value="TetR_N"/>
    <property type="match status" value="1"/>
</dbReference>
<dbReference type="GO" id="GO:0000976">
    <property type="term" value="F:transcription cis-regulatory region binding"/>
    <property type="evidence" value="ECO:0007669"/>
    <property type="project" value="TreeGrafter"/>
</dbReference>
<dbReference type="SUPFAM" id="SSF48498">
    <property type="entry name" value="Tetracyclin repressor-like, C-terminal domain"/>
    <property type="match status" value="1"/>
</dbReference>
<evidence type="ECO:0000313" key="6">
    <source>
        <dbReference type="EMBL" id="MQM25788.1"/>
    </source>
</evidence>
<evidence type="ECO:0000256" key="4">
    <source>
        <dbReference type="PROSITE-ProRule" id="PRU00335"/>
    </source>
</evidence>
<dbReference type="SUPFAM" id="SSF46689">
    <property type="entry name" value="Homeodomain-like"/>
    <property type="match status" value="1"/>
</dbReference>
<organism evidence="6 7">
    <name type="scientific">Glycomyces albidus</name>
    <dbReference type="NCBI Taxonomy" id="2656774"/>
    <lineage>
        <taxon>Bacteria</taxon>
        <taxon>Bacillati</taxon>
        <taxon>Actinomycetota</taxon>
        <taxon>Actinomycetes</taxon>
        <taxon>Glycomycetales</taxon>
        <taxon>Glycomycetaceae</taxon>
        <taxon>Glycomyces</taxon>
    </lineage>
</organism>
<evidence type="ECO:0000256" key="2">
    <source>
        <dbReference type="ARBA" id="ARBA00023125"/>
    </source>
</evidence>
<dbReference type="RefSeq" id="WP_322633105.1">
    <property type="nucleotide sequence ID" value="NZ_WIAO01000009.1"/>
</dbReference>
<gene>
    <name evidence="6" type="ORF">GFD30_09430</name>
</gene>
<dbReference type="AlphaFoldDB" id="A0A6L5G894"/>
<evidence type="ECO:0000259" key="5">
    <source>
        <dbReference type="PROSITE" id="PS50977"/>
    </source>
</evidence>
<dbReference type="InterPro" id="IPR050109">
    <property type="entry name" value="HTH-type_TetR-like_transc_reg"/>
</dbReference>
<accession>A0A6L5G894</accession>
<dbReference type="InterPro" id="IPR009057">
    <property type="entry name" value="Homeodomain-like_sf"/>
</dbReference>
<dbReference type="Gene3D" id="1.10.357.10">
    <property type="entry name" value="Tetracycline Repressor, domain 2"/>
    <property type="match status" value="1"/>
</dbReference>
<dbReference type="InterPro" id="IPR036271">
    <property type="entry name" value="Tet_transcr_reg_TetR-rel_C_sf"/>
</dbReference>
<dbReference type="InterPro" id="IPR011075">
    <property type="entry name" value="TetR_C"/>
</dbReference>
<sequence>MEVRSRLPAEREAAIFAAVIRLVSEHGYEKLNLQQVASQAHSSTATLYRRWGGKPRLVVEALRHHRPPPLSDIDTGSLRGDFIEGARRMSAVAEEDEALMTGMGHAARTDRDLAEAMAEVLGHPMAEAAHRLIDRAIARGEIPAPAPAREFVPELLMAATLARRMVTGLPAGEDYLVRFVDTVILPALGAPIRDR</sequence>
<keyword evidence="2 4" id="KW-0238">DNA-binding</keyword>
<feature type="domain" description="HTH tetR-type" evidence="5">
    <location>
        <begin position="9"/>
        <end position="69"/>
    </location>
</feature>
<comment type="caution">
    <text evidence="6">The sequence shown here is derived from an EMBL/GenBank/DDBJ whole genome shotgun (WGS) entry which is preliminary data.</text>
</comment>
<dbReference type="PANTHER" id="PTHR30055">
    <property type="entry name" value="HTH-TYPE TRANSCRIPTIONAL REGULATOR RUTR"/>
    <property type="match status" value="1"/>
</dbReference>
<feature type="DNA-binding region" description="H-T-H motif" evidence="4">
    <location>
        <begin position="32"/>
        <end position="51"/>
    </location>
</feature>
<evidence type="ECO:0000256" key="1">
    <source>
        <dbReference type="ARBA" id="ARBA00023015"/>
    </source>
</evidence>
<keyword evidence="3" id="KW-0804">Transcription</keyword>
<keyword evidence="7" id="KW-1185">Reference proteome</keyword>
<protein>
    <submittedName>
        <fullName evidence="6">TetR family transcriptional regulator</fullName>
    </submittedName>
</protein>
<evidence type="ECO:0000256" key="3">
    <source>
        <dbReference type="ARBA" id="ARBA00023163"/>
    </source>
</evidence>
<reference evidence="6 7" key="1">
    <citation type="submission" date="2019-10" db="EMBL/GenBank/DDBJ databases">
        <title>Glycomyces albidus sp. nov., a novel actinomycete isolated from rhizosphere soil of wheat (Triticum aestivum L.).</title>
        <authorList>
            <person name="Qian L."/>
        </authorList>
    </citation>
    <scope>NUCLEOTIDE SEQUENCE [LARGE SCALE GENOMIC DNA]</scope>
    <source>
        <strain evidence="6 7">NEAU-7082</strain>
    </source>
</reference>